<feature type="signal peptide" evidence="1">
    <location>
        <begin position="1"/>
        <end position="29"/>
    </location>
</feature>
<evidence type="ECO:0000313" key="3">
    <source>
        <dbReference type="Proteomes" id="UP001595816"/>
    </source>
</evidence>
<reference evidence="3" key="1">
    <citation type="journal article" date="2019" name="Int. J. Syst. Evol. Microbiol.">
        <title>The Global Catalogue of Microorganisms (GCM) 10K type strain sequencing project: providing services to taxonomists for standard genome sequencing and annotation.</title>
        <authorList>
            <consortium name="The Broad Institute Genomics Platform"/>
            <consortium name="The Broad Institute Genome Sequencing Center for Infectious Disease"/>
            <person name="Wu L."/>
            <person name="Ma J."/>
        </authorList>
    </citation>
    <scope>NUCLEOTIDE SEQUENCE [LARGE SCALE GENOMIC DNA]</scope>
    <source>
        <strain evidence="3">CGMCC 4.7289</strain>
    </source>
</reference>
<comment type="caution">
    <text evidence="2">The sequence shown here is derived from an EMBL/GenBank/DDBJ whole genome shotgun (WGS) entry which is preliminary data.</text>
</comment>
<dbReference type="RefSeq" id="WP_253761333.1">
    <property type="nucleotide sequence ID" value="NZ_JAMZDZ010000001.1"/>
</dbReference>
<evidence type="ECO:0000256" key="1">
    <source>
        <dbReference type="SAM" id="SignalP"/>
    </source>
</evidence>
<proteinExistence type="predicted"/>
<gene>
    <name evidence="2" type="ORF">ACFOZ4_28240</name>
</gene>
<dbReference type="Proteomes" id="UP001595816">
    <property type="component" value="Unassembled WGS sequence"/>
</dbReference>
<dbReference type="PROSITE" id="PS51318">
    <property type="entry name" value="TAT"/>
    <property type="match status" value="1"/>
</dbReference>
<sequence>MRRRTLLGSTAAAGVVAATGGTVAGALVAAEPAAAAEYLVATTEQKTNDVLVFSHSTTSWTDSNVRWRWSAPSGSTWTNLSDVKRRPTAAWGDVVLVTASGTASAGGKAAMIDQSSKSVVWSATVPGNPHAVERIKNYGAIVVASSRARQYSSSFVDGGGLSLFIPSSNGGKPGTSYSGSVKYGFEGAHGVLYDTSSGLLLAVGKGELRAYHLVVNSSGHLTGLKLACKTTFSGTGHDLQPDYASGKFFYTVGGTGANHGVWEVSLLYAGSSWVFSGKKRISTSTYVKAYGSLPNGVRFYVDAPSESQYWTTSVGFSSGGAGKRTGAKFYKARYWTTAFV</sequence>
<name>A0ABV8LVP3_9ACTN</name>
<dbReference type="InterPro" id="IPR006311">
    <property type="entry name" value="TAT_signal"/>
</dbReference>
<organism evidence="2 3">
    <name type="scientific">Hamadaea flava</name>
    <dbReference type="NCBI Taxonomy" id="1742688"/>
    <lineage>
        <taxon>Bacteria</taxon>
        <taxon>Bacillati</taxon>
        <taxon>Actinomycetota</taxon>
        <taxon>Actinomycetes</taxon>
        <taxon>Micromonosporales</taxon>
        <taxon>Micromonosporaceae</taxon>
        <taxon>Hamadaea</taxon>
    </lineage>
</organism>
<keyword evidence="3" id="KW-1185">Reference proteome</keyword>
<feature type="chain" id="PRO_5047539272" evidence="1">
    <location>
        <begin position="30"/>
        <end position="340"/>
    </location>
</feature>
<evidence type="ECO:0000313" key="2">
    <source>
        <dbReference type="EMBL" id="MFC4134518.1"/>
    </source>
</evidence>
<accession>A0ABV8LVP3</accession>
<protein>
    <submittedName>
        <fullName evidence="2">Uncharacterized protein</fullName>
    </submittedName>
</protein>
<keyword evidence="1" id="KW-0732">Signal</keyword>
<dbReference type="EMBL" id="JBHSAY010000015">
    <property type="protein sequence ID" value="MFC4134518.1"/>
    <property type="molecule type" value="Genomic_DNA"/>
</dbReference>